<dbReference type="AlphaFoldDB" id="A0A433UDE3"/>
<reference evidence="2 3" key="1">
    <citation type="submission" date="2019-01" db="EMBL/GenBank/DDBJ databases">
        <title>A draft genome assembly of the solar-powered sea slug Elysia chlorotica.</title>
        <authorList>
            <person name="Cai H."/>
            <person name="Li Q."/>
            <person name="Fang X."/>
            <person name="Li J."/>
            <person name="Curtis N.E."/>
            <person name="Altenburger A."/>
            <person name="Shibata T."/>
            <person name="Feng M."/>
            <person name="Maeda T."/>
            <person name="Schwartz J.A."/>
            <person name="Shigenobu S."/>
            <person name="Lundholm N."/>
            <person name="Nishiyama T."/>
            <person name="Yang H."/>
            <person name="Hasebe M."/>
            <person name="Li S."/>
            <person name="Pierce S.K."/>
            <person name="Wang J."/>
        </authorList>
    </citation>
    <scope>NUCLEOTIDE SEQUENCE [LARGE SCALE GENOMIC DNA]</scope>
    <source>
        <strain evidence="2">EC2010</strain>
        <tissue evidence="2">Whole organism of an adult</tissue>
    </source>
</reference>
<feature type="compositionally biased region" description="Basic and acidic residues" evidence="1">
    <location>
        <begin position="142"/>
        <end position="173"/>
    </location>
</feature>
<feature type="compositionally biased region" description="Polar residues" evidence="1">
    <location>
        <begin position="10"/>
        <end position="27"/>
    </location>
</feature>
<organism evidence="2 3">
    <name type="scientific">Elysia chlorotica</name>
    <name type="common">Eastern emerald elysia</name>
    <name type="synonym">Sea slug</name>
    <dbReference type="NCBI Taxonomy" id="188477"/>
    <lineage>
        <taxon>Eukaryota</taxon>
        <taxon>Metazoa</taxon>
        <taxon>Spiralia</taxon>
        <taxon>Lophotrochozoa</taxon>
        <taxon>Mollusca</taxon>
        <taxon>Gastropoda</taxon>
        <taxon>Heterobranchia</taxon>
        <taxon>Euthyneura</taxon>
        <taxon>Panpulmonata</taxon>
        <taxon>Sacoglossa</taxon>
        <taxon>Placobranchoidea</taxon>
        <taxon>Plakobranchidae</taxon>
        <taxon>Elysia</taxon>
    </lineage>
</organism>
<keyword evidence="3" id="KW-1185">Reference proteome</keyword>
<accession>A0A433UDE3</accession>
<feature type="compositionally biased region" description="Polar residues" evidence="1">
    <location>
        <begin position="107"/>
        <end position="127"/>
    </location>
</feature>
<sequence>MLSKPENDHSPTLSGGDHSSSESNRQVVSPACSPLAPPHTGPHVQSLNAAPAGEGGGETLNQGACEYRAETESECRHPSPDPSGEGTWDGRSMHSDENQACKPQDNIPYSQVKQKATSCTKTCTSEMTNSESNATTDSSSSEVRRSGSDMDLDAPRKRIKLDNGDSLHEDKIPRLTQDSNPDLSTSISKSELAVHANGVVNGRRGDMMYHVKFS</sequence>
<evidence type="ECO:0000313" key="3">
    <source>
        <dbReference type="Proteomes" id="UP000271974"/>
    </source>
</evidence>
<comment type="caution">
    <text evidence="2">The sequence shown here is derived from an EMBL/GenBank/DDBJ whole genome shotgun (WGS) entry which is preliminary data.</text>
</comment>
<dbReference type="EMBL" id="RQTK01000006">
    <property type="protein sequence ID" value="RUS91784.1"/>
    <property type="molecule type" value="Genomic_DNA"/>
</dbReference>
<feature type="compositionally biased region" description="Low complexity" evidence="1">
    <location>
        <begin position="128"/>
        <end position="141"/>
    </location>
</feature>
<feature type="compositionally biased region" description="Polar residues" evidence="1">
    <location>
        <begin position="176"/>
        <end position="189"/>
    </location>
</feature>
<feature type="region of interest" description="Disordered" evidence="1">
    <location>
        <begin position="1"/>
        <end position="189"/>
    </location>
</feature>
<feature type="compositionally biased region" description="Basic and acidic residues" evidence="1">
    <location>
        <begin position="67"/>
        <end position="79"/>
    </location>
</feature>
<proteinExistence type="predicted"/>
<gene>
    <name evidence="2" type="ORF">EGW08_000492</name>
</gene>
<evidence type="ECO:0000256" key="1">
    <source>
        <dbReference type="SAM" id="MobiDB-lite"/>
    </source>
</evidence>
<name>A0A433UDE3_ELYCH</name>
<dbReference type="Proteomes" id="UP000271974">
    <property type="component" value="Unassembled WGS sequence"/>
</dbReference>
<evidence type="ECO:0000313" key="2">
    <source>
        <dbReference type="EMBL" id="RUS91784.1"/>
    </source>
</evidence>
<protein>
    <submittedName>
        <fullName evidence="2">Uncharacterized protein</fullName>
    </submittedName>
</protein>